<accession>A0AAV4XI80</accession>
<evidence type="ECO:0000313" key="1">
    <source>
        <dbReference type="EMBL" id="GIY94896.1"/>
    </source>
</evidence>
<organism evidence="1 2">
    <name type="scientific">Caerostris extrusa</name>
    <name type="common">Bark spider</name>
    <name type="synonym">Caerostris bankana</name>
    <dbReference type="NCBI Taxonomy" id="172846"/>
    <lineage>
        <taxon>Eukaryota</taxon>
        <taxon>Metazoa</taxon>
        <taxon>Ecdysozoa</taxon>
        <taxon>Arthropoda</taxon>
        <taxon>Chelicerata</taxon>
        <taxon>Arachnida</taxon>
        <taxon>Araneae</taxon>
        <taxon>Araneomorphae</taxon>
        <taxon>Entelegynae</taxon>
        <taxon>Araneoidea</taxon>
        <taxon>Araneidae</taxon>
        <taxon>Caerostris</taxon>
    </lineage>
</organism>
<dbReference type="AlphaFoldDB" id="A0AAV4XI80"/>
<protein>
    <submittedName>
        <fullName evidence="1">Uncharacterized protein</fullName>
    </submittedName>
</protein>
<name>A0AAV4XI80_CAEEX</name>
<sequence>MRQLKTEITSPTKRCRETLMDGNSQTCLARGHKKRDIIKKTSPQKKSNRARMASKWPPTAWRTSFLLRCNFSKGEEGVKAVNGSCQILTSDFKWKIYQRRSEVLPFRSVTSTRTSHSMKHIGTFSKFGITENTANINQVE</sequence>
<keyword evidence="2" id="KW-1185">Reference proteome</keyword>
<proteinExistence type="predicted"/>
<dbReference type="EMBL" id="BPLR01000449">
    <property type="protein sequence ID" value="GIY94896.1"/>
    <property type="molecule type" value="Genomic_DNA"/>
</dbReference>
<comment type="caution">
    <text evidence="1">The sequence shown here is derived from an EMBL/GenBank/DDBJ whole genome shotgun (WGS) entry which is preliminary data.</text>
</comment>
<evidence type="ECO:0000313" key="2">
    <source>
        <dbReference type="Proteomes" id="UP001054945"/>
    </source>
</evidence>
<reference evidence="1 2" key="1">
    <citation type="submission" date="2021-06" db="EMBL/GenBank/DDBJ databases">
        <title>Caerostris extrusa draft genome.</title>
        <authorList>
            <person name="Kono N."/>
            <person name="Arakawa K."/>
        </authorList>
    </citation>
    <scope>NUCLEOTIDE SEQUENCE [LARGE SCALE GENOMIC DNA]</scope>
</reference>
<gene>
    <name evidence="1" type="ORF">CEXT_576911</name>
</gene>
<dbReference type="Proteomes" id="UP001054945">
    <property type="component" value="Unassembled WGS sequence"/>
</dbReference>